<evidence type="ECO:0000256" key="5">
    <source>
        <dbReference type="ARBA" id="ARBA00022801"/>
    </source>
</evidence>
<dbReference type="InterPro" id="IPR008268">
    <property type="entry name" value="Peptidase_S16_AS"/>
</dbReference>
<comment type="function">
    <text evidence="9">ATP-dependent serine protease that mediates the selective degradation of mutant and abnormal proteins as well as certain short-lived regulatory proteins. Required for cellular homeostasis and for survival from DNA damage and developmental changes induced by stress. Degrades polypeptides processively to yield small peptide fragments that are 5 to 10 amino acids long. Binds to DNA in a double-stranded, site-specific manner.</text>
</comment>
<dbReference type="GO" id="GO:0005737">
    <property type="term" value="C:cytoplasm"/>
    <property type="evidence" value="ECO:0007669"/>
    <property type="project" value="UniProtKB-SubCell"/>
</dbReference>
<evidence type="ECO:0000256" key="1">
    <source>
        <dbReference type="ARBA" id="ARBA00004496"/>
    </source>
</evidence>
<dbReference type="GO" id="GO:0004252">
    <property type="term" value="F:serine-type endopeptidase activity"/>
    <property type="evidence" value="ECO:0007669"/>
    <property type="project" value="UniProtKB-UniRule"/>
</dbReference>
<dbReference type="InterPro" id="IPR003111">
    <property type="entry name" value="Lon_prtase_N"/>
</dbReference>
<keyword evidence="19" id="KW-1185">Reference proteome</keyword>
<dbReference type="Gene3D" id="1.20.58.1480">
    <property type="match status" value="1"/>
</dbReference>
<proteinExistence type="evidence at transcript level"/>
<evidence type="ECO:0000256" key="4">
    <source>
        <dbReference type="ARBA" id="ARBA00022741"/>
    </source>
</evidence>
<keyword evidence="5 9" id="KW-0378">Hydrolase</keyword>
<evidence type="ECO:0000256" key="7">
    <source>
        <dbReference type="ARBA" id="ARBA00022840"/>
    </source>
</evidence>
<dbReference type="InterPro" id="IPR008269">
    <property type="entry name" value="Lon_proteolytic"/>
</dbReference>
<dbReference type="Gene3D" id="3.30.230.10">
    <property type="match status" value="1"/>
</dbReference>
<dbReference type="SUPFAM" id="SSF54211">
    <property type="entry name" value="Ribosomal protein S5 domain 2-like"/>
    <property type="match status" value="1"/>
</dbReference>
<dbReference type="GO" id="GO:0005524">
    <property type="term" value="F:ATP binding"/>
    <property type="evidence" value="ECO:0007669"/>
    <property type="project" value="UniProtKB-UniRule"/>
</dbReference>
<evidence type="ECO:0000256" key="12">
    <source>
        <dbReference type="PIRSR" id="PIRSR001174-2"/>
    </source>
</evidence>
<dbReference type="SUPFAM" id="SSF52540">
    <property type="entry name" value="P-loop containing nucleoside triphosphate hydrolases"/>
    <property type="match status" value="1"/>
</dbReference>
<gene>
    <name evidence="9" type="primary">lon</name>
    <name evidence="18" type="ordered locus">Desti_4981</name>
</gene>
<dbReference type="GO" id="GO:0034605">
    <property type="term" value="P:cellular response to heat"/>
    <property type="evidence" value="ECO:0007669"/>
    <property type="project" value="UniProtKB-UniRule"/>
</dbReference>
<evidence type="ECO:0000313" key="19">
    <source>
        <dbReference type="Proteomes" id="UP000006055"/>
    </source>
</evidence>
<dbReference type="Pfam" id="PF22667">
    <property type="entry name" value="Lon_lid"/>
    <property type="match status" value="1"/>
</dbReference>
<comment type="similarity">
    <text evidence="9 10 13 14">Belongs to the peptidase S16 family.</text>
</comment>
<dbReference type="GO" id="GO:0004176">
    <property type="term" value="F:ATP-dependent peptidase activity"/>
    <property type="evidence" value="ECO:0007669"/>
    <property type="project" value="UniProtKB-UniRule"/>
</dbReference>
<comment type="induction">
    <text evidence="9">By heat shock.</text>
</comment>
<dbReference type="GO" id="GO:0016887">
    <property type="term" value="F:ATP hydrolysis activity"/>
    <property type="evidence" value="ECO:0007669"/>
    <property type="project" value="UniProtKB-UniRule"/>
</dbReference>
<comment type="catalytic activity">
    <reaction evidence="9 10 13">
        <text>Hydrolysis of proteins in presence of ATP.</text>
        <dbReference type="EC" id="3.4.21.53"/>
    </reaction>
</comment>
<organism evidence="18 19">
    <name type="scientific">Desulfomonile tiedjei (strain ATCC 49306 / DSM 6799 / DCB-1)</name>
    <dbReference type="NCBI Taxonomy" id="706587"/>
    <lineage>
        <taxon>Bacteria</taxon>
        <taxon>Pseudomonadati</taxon>
        <taxon>Thermodesulfobacteriota</taxon>
        <taxon>Desulfomonilia</taxon>
        <taxon>Desulfomonilales</taxon>
        <taxon>Desulfomonilaceae</taxon>
        <taxon>Desulfomonile</taxon>
    </lineage>
</organism>
<dbReference type="Gene3D" id="1.20.5.5270">
    <property type="match status" value="1"/>
</dbReference>
<evidence type="ECO:0000256" key="13">
    <source>
        <dbReference type="PROSITE-ProRule" id="PRU01122"/>
    </source>
</evidence>
<dbReference type="PROSITE" id="PS51786">
    <property type="entry name" value="LON_PROTEOLYTIC"/>
    <property type="match status" value="1"/>
</dbReference>
<dbReference type="CDD" id="cd19500">
    <property type="entry name" value="RecA-like_Lon"/>
    <property type="match status" value="1"/>
</dbReference>
<dbReference type="PATRIC" id="fig|706587.4.peg.5641"/>
<dbReference type="AlphaFoldDB" id="I4CDF2"/>
<sequence>MADEIERKDDFETDDPMRAQSINLADIPDELPLLPVRDVVIYSYMILPLMVGRERSIKAVEAALAKDRLIFLATQKFSTEEDPAPESIYPVGTIAMVVKMLKLPDGRVKILVQGLAKARIDRFVENLDFFKVVIEKIQEPPAVSITIEVEALMRSVKENSEKILQLRGIISPDAVAILDSIDDPGRLADLVASNLKLRVDESQAILEVIDPIERLTKVNELLSKELELSAMQAKIQTQAKEEMGKTHREYFLREQLKAIQGELGEIDEKTKEIEEFRQKIAKARLPKDTEKEAEKQLSRLGQMHPDAAEASIIRTYLDWMVELPWSKSTRDKLDIKNAKVILDEDHYDLEKVKDRILEYLGVRKLNKNMKGPILCFVGPPGVGKTSLGKSIARALGRKFTRISLGGVRDEAEIRGHRRTYIGALPGRIIQGLKTAGSNNPVFMLDEIDKVGADFRGDPSAALLEVLDPEQNHAFSDHYLNVPFDLSKVMFITTANLADPIIAALKDRMEIIELSGYIDEEKLKITRQYLIPRQIKENGIRKEDFDITDEAILGIINQYTREAGLRNLEREIAALCRKIARMIAEGEKKIPRITAKNLNRFLGVPRFLPDREKRSEEVGVATGLAWTPYGGDVLHIEATLMEGRGNLSLTGQLGDVMKESGQAAMSYFRSRAAKFGMKEKFYFSKDIHVHVPAGAIPKDGPSAGVTMATALISAFTGIPVRSDVAMTGEITLRGRVLPIGGLREKSLAALRSRIYTVIAPEQNEKDLEEIPRHIRRRLNFKFVKHMDEVLKIALAEDPEVRKKTDKTGAQSNESKKPTRLSGKRKAPEDGATP</sequence>
<keyword evidence="3 9" id="KW-0645">Protease</keyword>
<dbReference type="InterPro" id="IPR003593">
    <property type="entry name" value="AAA+_ATPase"/>
</dbReference>
<keyword evidence="2 9" id="KW-0963">Cytoplasm</keyword>
<evidence type="ECO:0000259" key="17">
    <source>
        <dbReference type="PROSITE" id="PS51787"/>
    </source>
</evidence>
<evidence type="ECO:0000256" key="10">
    <source>
        <dbReference type="PIRNR" id="PIRNR001174"/>
    </source>
</evidence>
<dbReference type="Gene3D" id="2.30.130.40">
    <property type="entry name" value="LON domain-like"/>
    <property type="match status" value="1"/>
</dbReference>
<dbReference type="InterPro" id="IPR027065">
    <property type="entry name" value="Lon_Prtase"/>
</dbReference>
<name>I4CDF2_DESTA</name>
<dbReference type="STRING" id="706587.Desti_4981"/>
<dbReference type="InterPro" id="IPR014721">
    <property type="entry name" value="Ribsml_uS5_D2-typ_fold_subgr"/>
</dbReference>
<accession>I4CDF2</accession>
<evidence type="ECO:0000313" key="18">
    <source>
        <dbReference type="EMBL" id="AFM27593.1"/>
    </source>
</evidence>
<evidence type="ECO:0000256" key="2">
    <source>
        <dbReference type="ARBA" id="ARBA00022490"/>
    </source>
</evidence>
<dbReference type="Proteomes" id="UP000006055">
    <property type="component" value="Chromosome"/>
</dbReference>
<dbReference type="InterPro" id="IPR027417">
    <property type="entry name" value="P-loop_NTPase"/>
</dbReference>
<dbReference type="MEROPS" id="S16.001"/>
<feature type="active site" evidence="9 11">
    <location>
        <position position="701"/>
    </location>
</feature>
<dbReference type="eggNOG" id="COG0466">
    <property type="taxonomic scope" value="Bacteria"/>
</dbReference>
<feature type="active site" evidence="9 11">
    <location>
        <position position="744"/>
    </location>
</feature>
<keyword evidence="4 9" id="KW-0547">Nucleotide-binding</keyword>
<dbReference type="RefSeq" id="WP_014812698.1">
    <property type="nucleotide sequence ID" value="NC_018025.1"/>
</dbReference>
<feature type="domain" description="Lon proteolytic" evidence="16">
    <location>
        <begin position="614"/>
        <end position="795"/>
    </location>
</feature>
<dbReference type="Pfam" id="PF00004">
    <property type="entry name" value="AAA"/>
    <property type="match status" value="1"/>
</dbReference>
<feature type="binding site" evidence="9 12">
    <location>
        <begin position="378"/>
        <end position="385"/>
    </location>
    <ligand>
        <name>ATP</name>
        <dbReference type="ChEBI" id="CHEBI:30616"/>
    </ligand>
</feature>
<dbReference type="GO" id="GO:0043565">
    <property type="term" value="F:sequence-specific DNA binding"/>
    <property type="evidence" value="ECO:0007669"/>
    <property type="project" value="UniProtKB-UniRule"/>
</dbReference>
<reference evidence="19" key="1">
    <citation type="submission" date="2012-06" db="EMBL/GenBank/DDBJ databases">
        <title>Complete sequence of chromosome of Desulfomonile tiedjei DSM 6799.</title>
        <authorList>
            <person name="Lucas S."/>
            <person name="Copeland A."/>
            <person name="Lapidus A."/>
            <person name="Glavina del Rio T."/>
            <person name="Dalin E."/>
            <person name="Tice H."/>
            <person name="Bruce D."/>
            <person name="Goodwin L."/>
            <person name="Pitluck S."/>
            <person name="Peters L."/>
            <person name="Ovchinnikova G."/>
            <person name="Zeytun A."/>
            <person name="Lu M."/>
            <person name="Kyrpides N."/>
            <person name="Mavromatis K."/>
            <person name="Ivanova N."/>
            <person name="Brettin T."/>
            <person name="Detter J.C."/>
            <person name="Han C."/>
            <person name="Larimer F."/>
            <person name="Land M."/>
            <person name="Hauser L."/>
            <person name="Markowitz V."/>
            <person name="Cheng J.-F."/>
            <person name="Hugenholtz P."/>
            <person name="Woyke T."/>
            <person name="Wu D."/>
            <person name="Spring S."/>
            <person name="Schroeder M."/>
            <person name="Brambilla E."/>
            <person name="Klenk H.-P."/>
            <person name="Eisen J.A."/>
        </authorList>
    </citation>
    <scope>NUCLEOTIDE SEQUENCE [LARGE SCALE GENOMIC DNA]</scope>
    <source>
        <strain evidence="19">ATCC 49306 / DSM 6799 / DCB-1</strain>
    </source>
</reference>
<dbReference type="KEGG" id="dti:Desti_4981"/>
<dbReference type="SMART" id="SM00382">
    <property type="entry name" value="AAA"/>
    <property type="match status" value="1"/>
</dbReference>
<evidence type="ECO:0000256" key="6">
    <source>
        <dbReference type="ARBA" id="ARBA00022825"/>
    </source>
</evidence>
<dbReference type="SUPFAM" id="SSF88697">
    <property type="entry name" value="PUA domain-like"/>
    <property type="match status" value="1"/>
</dbReference>
<evidence type="ECO:0000259" key="16">
    <source>
        <dbReference type="PROSITE" id="PS51786"/>
    </source>
</evidence>
<protein>
    <recommendedName>
        <fullName evidence="9 10">Lon protease</fullName>
        <ecNumber evidence="9 10">3.4.21.53</ecNumber>
    </recommendedName>
    <alternativeName>
        <fullName evidence="9">ATP-dependent protease La</fullName>
    </alternativeName>
</protein>
<evidence type="ECO:0000256" key="8">
    <source>
        <dbReference type="ARBA" id="ARBA00023016"/>
    </source>
</evidence>
<dbReference type="HOGENOM" id="CLU_004109_4_3_7"/>
<dbReference type="InterPro" id="IPR003959">
    <property type="entry name" value="ATPase_AAA_core"/>
</dbReference>
<dbReference type="HAMAP" id="MF_01973">
    <property type="entry name" value="lon_bact"/>
    <property type="match status" value="1"/>
</dbReference>
<evidence type="ECO:0000256" key="3">
    <source>
        <dbReference type="ARBA" id="ARBA00022670"/>
    </source>
</evidence>
<dbReference type="InterPro" id="IPR020568">
    <property type="entry name" value="Ribosomal_Su5_D2-typ_SF"/>
</dbReference>
<dbReference type="InterPro" id="IPR054594">
    <property type="entry name" value="Lon_lid"/>
</dbReference>
<dbReference type="EMBL" id="CP003360">
    <property type="protein sequence ID" value="AFM27593.1"/>
    <property type="molecule type" value="Genomic_DNA"/>
</dbReference>
<dbReference type="Pfam" id="PF02190">
    <property type="entry name" value="LON_substr_bdg"/>
    <property type="match status" value="1"/>
</dbReference>
<keyword evidence="6 9" id="KW-0720">Serine protease</keyword>
<dbReference type="NCBIfam" id="TIGR00763">
    <property type="entry name" value="lon"/>
    <property type="match status" value="1"/>
</dbReference>
<dbReference type="InterPro" id="IPR015947">
    <property type="entry name" value="PUA-like_sf"/>
</dbReference>
<dbReference type="EC" id="3.4.21.53" evidence="9 10"/>
<evidence type="ECO:0000256" key="11">
    <source>
        <dbReference type="PIRSR" id="PIRSR001174-1"/>
    </source>
</evidence>
<feature type="region of interest" description="Disordered" evidence="15">
    <location>
        <begin position="793"/>
        <end position="832"/>
    </location>
</feature>
<dbReference type="InterPro" id="IPR046336">
    <property type="entry name" value="Lon_prtase_N_sf"/>
</dbReference>
<dbReference type="PROSITE" id="PS51787">
    <property type="entry name" value="LON_N"/>
    <property type="match status" value="1"/>
</dbReference>
<dbReference type="PANTHER" id="PTHR10046">
    <property type="entry name" value="ATP DEPENDENT LON PROTEASE FAMILY MEMBER"/>
    <property type="match status" value="1"/>
</dbReference>
<comment type="subcellular location">
    <subcellularLocation>
        <location evidence="1 9 10">Cytoplasm</location>
    </subcellularLocation>
</comment>
<dbReference type="GO" id="GO:0006515">
    <property type="term" value="P:protein quality control for misfolded or incompletely synthesized proteins"/>
    <property type="evidence" value="ECO:0007669"/>
    <property type="project" value="UniProtKB-UniRule"/>
</dbReference>
<dbReference type="FunFam" id="1.20.5.5270:FF:000002">
    <property type="entry name" value="Lon protease homolog"/>
    <property type="match status" value="1"/>
</dbReference>
<dbReference type="InterPro" id="IPR027543">
    <property type="entry name" value="Lon_bac"/>
</dbReference>
<feature type="domain" description="Lon N-terminal" evidence="17">
    <location>
        <begin position="31"/>
        <end position="226"/>
    </location>
</feature>
<comment type="subunit">
    <text evidence="9 10">Homohexamer. Organized in a ring with a central cavity.</text>
</comment>
<keyword evidence="7 9" id="KW-0067">ATP-binding</keyword>
<dbReference type="InterPro" id="IPR004815">
    <property type="entry name" value="Lon_bac/euk-typ"/>
</dbReference>
<dbReference type="Gene3D" id="3.40.50.300">
    <property type="entry name" value="P-loop containing nucleotide triphosphate hydrolases"/>
    <property type="match status" value="1"/>
</dbReference>
<evidence type="ECO:0000256" key="14">
    <source>
        <dbReference type="RuleBase" id="RU000591"/>
    </source>
</evidence>
<evidence type="ECO:0000256" key="9">
    <source>
        <dbReference type="HAMAP-Rule" id="MF_01973"/>
    </source>
</evidence>
<dbReference type="FunFam" id="3.40.50.300:FF:000382">
    <property type="entry name" value="Lon protease homolog 2, peroxisomal"/>
    <property type="match status" value="1"/>
</dbReference>
<dbReference type="PRINTS" id="PR00830">
    <property type="entry name" value="ENDOLAPTASE"/>
</dbReference>
<keyword evidence="8 9" id="KW-0346">Stress response</keyword>
<evidence type="ECO:0000256" key="15">
    <source>
        <dbReference type="SAM" id="MobiDB-lite"/>
    </source>
</evidence>
<dbReference type="OrthoDB" id="9803599at2"/>
<dbReference type="Pfam" id="PF05362">
    <property type="entry name" value="Lon_C"/>
    <property type="match status" value="1"/>
</dbReference>
<dbReference type="NCBIfam" id="NF008053">
    <property type="entry name" value="PRK10787.1"/>
    <property type="match status" value="1"/>
</dbReference>
<dbReference type="SMART" id="SM00464">
    <property type="entry name" value="LON"/>
    <property type="match status" value="1"/>
</dbReference>
<dbReference type="PIRSF" id="PIRSF001174">
    <property type="entry name" value="Lon_proteas"/>
    <property type="match status" value="1"/>
</dbReference>
<dbReference type="Gene3D" id="1.10.8.60">
    <property type="match status" value="1"/>
</dbReference>
<dbReference type="PROSITE" id="PS01046">
    <property type="entry name" value="LON_SER"/>
    <property type="match status" value="1"/>
</dbReference>